<dbReference type="InterPro" id="IPR011330">
    <property type="entry name" value="Glyco_hydro/deAcase_b/a-brl"/>
</dbReference>
<name>A0ABS1E726_9GAMM</name>
<proteinExistence type="predicted"/>
<feature type="chain" id="PRO_5045289241" description="Divergent polysaccharide deacetylase family protein" evidence="1">
    <location>
        <begin position="18"/>
        <end position="262"/>
    </location>
</feature>
<dbReference type="PANTHER" id="PTHR30105:SF2">
    <property type="entry name" value="DIVERGENT POLYSACCHARIDE DEACETYLASE SUPERFAMILY"/>
    <property type="match status" value="1"/>
</dbReference>
<dbReference type="EMBL" id="NRSH01000029">
    <property type="protein sequence ID" value="MBK1726206.1"/>
    <property type="molecule type" value="Genomic_DNA"/>
</dbReference>
<evidence type="ECO:0008006" key="4">
    <source>
        <dbReference type="Google" id="ProtNLM"/>
    </source>
</evidence>
<dbReference type="Proteomes" id="UP000738126">
    <property type="component" value="Unassembled WGS sequence"/>
</dbReference>
<keyword evidence="1" id="KW-0732">Signal</keyword>
<accession>A0ABS1E726</accession>
<dbReference type="PANTHER" id="PTHR30105">
    <property type="entry name" value="UNCHARACTERIZED YIBQ-RELATED"/>
    <property type="match status" value="1"/>
</dbReference>
<dbReference type="Gene3D" id="3.20.20.370">
    <property type="entry name" value="Glycoside hydrolase/deacetylase"/>
    <property type="match status" value="1"/>
</dbReference>
<dbReference type="InterPro" id="IPR006837">
    <property type="entry name" value="Divergent_DAC"/>
</dbReference>
<feature type="signal peptide" evidence="1">
    <location>
        <begin position="1"/>
        <end position="17"/>
    </location>
</feature>
<reference evidence="2 3" key="1">
    <citation type="journal article" date="2020" name="Microorganisms">
        <title>Osmotic Adaptation and Compatible Solute Biosynthesis of Phototrophic Bacteria as Revealed from Genome Analyses.</title>
        <authorList>
            <person name="Imhoff J.F."/>
            <person name="Rahn T."/>
            <person name="Kunzel S."/>
            <person name="Keller A."/>
            <person name="Neulinger S.C."/>
        </authorList>
    </citation>
    <scope>NUCLEOTIDE SEQUENCE [LARGE SCALE GENOMIC DNA]</scope>
    <source>
        <strain evidence="2 3">DSM 15116</strain>
    </source>
</reference>
<evidence type="ECO:0000313" key="3">
    <source>
        <dbReference type="Proteomes" id="UP000738126"/>
    </source>
</evidence>
<sequence>MRRAVAAALLLALPAWAAAAAWGEIPVPELREPQPAAVIVDDIGPDLRASRRAIALPEAVTLSVLPYAPHARPLAERAYRQGHEVMAHLPMQPNGEADPGPGALWLDTPEPEVRRRVRRAISAVPHARGVNNHMGSLVTRHPGHMAWVMEELAERGDLYFVDSRTTARTVAQQLAAEHGIPNAAREVFLDPRRDPEVIAEQFERFVELSRRQGGVIAIGHPYAETLRLLERELPRLRERGVRLVPVSTLVDQHRSGKEEFSR</sequence>
<dbReference type="Pfam" id="PF04748">
    <property type="entry name" value="Polysacc_deac_2"/>
    <property type="match status" value="1"/>
</dbReference>
<keyword evidence="3" id="KW-1185">Reference proteome</keyword>
<organism evidence="2 3">
    <name type="scientific">Halorhodospira neutriphila</name>
    <dbReference type="NCBI Taxonomy" id="168379"/>
    <lineage>
        <taxon>Bacteria</taxon>
        <taxon>Pseudomonadati</taxon>
        <taxon>Pseudomonadota</taxon>
        <taxon>Gammaproteobacteria</taxon>
        <taxon>Chromatiales</taxon>
        <taxon>Ectothiorhodospiraceae</taxon>
        <taxon>Halorhodospira</taxon>
    </lineage>
</organism>
<protein>
    <recommendedName>
        <fullName evidence="4">Divergent polysaccharide deacetylase family protein</fullName>
    </recommendedName>
</protein>
<dbReference type="SUPFAM" id="SSF88713">
    <property type="entry name" value="Glycoside hydrolase/deacetylase"/>
    <property type="match status" value="1"/>
</dbReference>
<evidence type="ECO:0000313" key="2">
    <source>
        <dbReference type="EMBL" id="MBK1726206.1"/>
    </source>
</evidence>
<dbReference type="RefSeq" id="WP_200257067.1">
    <property type="nucleotide sequence ID" value="NZ_NRSH01000029.1"/>
</dbReference>
<comment type="caution">
    <text evidence="2">The sequence shown here is derived from an EMBL/GenBank/DDBJ whole genome shotgun (WGS) entry which is preliminary data.</text>
</comment>
<gene>
    <name evidence="2" type="ORF">CKO13_04035</name>
</gene>
<dbReference type="CDD" id="cd10936">
    <property type="entry name" value="CE4_DAC2"/>
    <property type="match status" value="1"/>
</dbReference>
<evidence type="ECO:0000256" key="1">
    <source>
        <dbReference type="SAM" id="SignalP"/>
    </source>
</evidence>